<name>A0A2X0IPJ8_9ACTN</name>
<evidence type="ECO:0000313" key="1">
    <source>
        <dbReference type="EMBL" id="RAG85141.1"/>
    </source>
</evidence>
<dbReference type="Proteomes" id="UP000248889">
    <property type="component" value="Unassembled WGS sequence"/>
</dbReference>
<accession>A0A2X0IPJ8</accession>
<evidence type="ECO:0000313" key="2">
    <source>
        <dbReference type="Proteomes" id="UP000248889"/>
    </source>
</evidence>
<proteinExistence type="predicted"/>
<sequence>MVTVVLPLTVEAVFAVLGVLVNPGWFTMNVVLLFTPPGLVCAALVHRNRPTGIVVDESGIRIGAVGSSAAAGRHPTVNHQSWTVFRCPRESVISTRVVTDPASLRELRTSPELRTLTNRWSVPRTMRTCKLGVLTAPFMRAALVIELTPHDVTFPDVRPARFYRGRNGGSSRRMHGEPSLTWVAPTRHPEALREALSHLS</sequence>
<dbReference type="AlphaFoldDB" id="A0A2X0IPJ8"/>
<reference evidence="1 2" key="1">
    <citation type="submission" date="2018-06" db="EMBL/GenBank/DDBJ databases">
        <title>Streptacidiphilus pinicola sp. nov., isolated from pine grove soil.</title>
        <authorList>
            <person name="Roh S.G."/>
            <person name="Park S."/>
            <person name="Kim M.-K."/>
            <person name="Yun B.-R."/>
            <person name="Park J."/>
            <person name="Kim M.J."/>
            <person name="Kim Y.S."/>
            <person name="Kim S.B."/>
        </authorList>
    </citation>
    <scope>NUCLEOTIDE SEQUENCE [LARGE SCALE GENOMIC DNA]</scope>
    <source>
        <strain evidence="1 2">MMS16-CNU450</strain>
    </source>
</reference>
<keyword evidence="2" id="KW-1185">Reference proteome</keyword>
<comment type="caution">
    <text evidence="1">The sequence shown here is derived from an EMBL/GenBank/DDBJ whole genome shotgun (WGS) entry which is preliminary data.</text>
</comment>
<protein>
    <submittedName>
        <fullName evidence="1">Uncharacterized protein</fullName>
    </submittedName>
</protein>
<organism evidence="1 2">
    <name type="scientific">Streptacidiphilus pinicola</name>
    <dbReference type="NCBI Taxonomy" id="2219663"/>
    <lineage>
        <taxon>Bacteria</taxon>
        <taxon>Bacillati</taxon>
        <taxon>Actinomycetota</taxon>
        <taxon>Actinomycetes</taxon>
        <taxon>Kitasatosporales</taxon>
        <taxon>Streptomycetaceae</taxon>
        <taxon>Streptacidiphilus</taxon>
    </lineage>
</organism>
<gene>
    <name evidence="1" type="ORF">DN069_13245</name>
</gene>
<dbReference type="EMBL" id="QKYN01000050">
    <property type="protein sequence ID" value="RAG85141.1"/>
    <property type="molecule type" value="Genomic_DNA"/>
</dbReference>